<dbReference type="SUPFAM" id="SSF53850">
    <property type="entry name" value="Periplasmic binding protein-like II"/>
    <property type="match status" value="1"/>
</dbReference>
<feature type="signal peptide" evidence="1">
    <location>
        <begin position="1"/>
        <end position="18"/>
    </location>
</feature>
<comment type="caution">
    <text evidence="2">The sequence shown here is derived from an EMBL/GenBank/DDBJ whole genome shotgun (WGS) entry which is preliminary data.</text>
</comment>
<gene>
    <name evidence="2" type="ORF">GCM10017161_10270</name>
</gene>
<evidence type="ECO:0000256" key="1">
    <source>
        <dbReference type="SAM" id="SignalP"/>
    </source>
</evidence>
<keyword evidence="1" id="KW-0732">Signal</keyword>
<dbReference type="Proteomes" id="UP000623842">
    <property type="component" value="Unassembled WGS sequence"/>
</dbReference>
<evidence type="ECO:0000313" key="2">
    <source>
        <dbReference type="EMBL" id="GHF84745.1"/>
    </source>
</evidence>
<name>A0A919BDS9_9GAMM</name>
<dbReference type="RefSeq" id="WP_189767949.1">
    <property type="nucleotide sequence ID" value="NZ_BNCK01000002.1"/>
</dbReference>
<reference evidence="2" key="2">
    <citation type="submission" date="2020-09" db="EMBL/GenBank/DDBJ databases">
        <authorList>
            <person name="Sun Q."/>
            <person name="Kim S."/>
        </authorList>
    </citation>
    <scope>NUCLEOTIDE SEQUENCE</scope>
    <source>
        <strain evidence="2">KCTC 42731</strain>
    </source>
</reference>
<organism evidence="2 3">
    <name type="scientific">Thalassotalea marina</name>
    <dbReference type="NCBI Taxonomy" id="1673741"/>
    <lineage>
        <taxon>Bacteria</taxon>
        <taxon>Pseudomonadati</taxon>
        <taxon>Pseudomonadota</taxon>
        <taxon>Gammaproteobacteria</taxon>
        <taxon>Alteromonadales</taxon>
        <taxon>Colwelliaceae</taxon>
        <taxon>Thalassotalea</taxon>
    </lineage>
</organism>
<keyword evidence="3" id="KW-1185">Reference proteome</keyword>
<dbReference type="EMBL" id="BNCK01000002">
    <property type="protein sequence ID" value="GHF84745.1"/>
    <property type="molecule type" value="Genomic_DNA"/>
</dbReference>
<reference evidence="2" key="1">
    <citation type="journal article" date="2014" name="Int. J. Syst. Evol. Microbiol.">
        <title>Complete genome sequence of Corynebacterium casei LMG S-19264T (=DSM 44701T), isolated from a smear-ripened cheese.</title>
        <authorList>
            <consortium name="US DOE Joint Genome Institute (JGI-PGF)"/>
            <person name="Walter F."/>
            <person name="Albersmeier A."/>
            <person name="Kalinowski J."/>
            <person name="Ruckert C."/>
        </authorList>
    </citation>
    <scope>NUCLEOTIDE SEQUENCE</scope>
    <source>
        <strain evidence="2">KCTC 42731</strain>
    </source>
</reference>
<protein>
    <recommendedName>
        <fullName evidence="4">Solute-binding protein family 3/N-terminal domain-containing protein</fullName>
    </recommendedName>
</protein>
<feature type="chain" id="PRO_5037823888" description="Solute-binding protein family 3/N-terminal domain-containing protein" evidence="1">
    <location>
        <begin position="19"/>
        <end position="254"/>
    </location>
</feature>
<evidence type="ECO:0000313" key="3">
    <source>
        <dbReference type="Proteomes" id="UP000623842"/>
    </source>
</evidence>
<sequence>MKALLICFFMLFSLVSHAKRYVIGVQDVSYFPLYDFPNASFSKELLDAFAASKGYTFDYLPLPIKRINHWFSENDIDFKFPDNSRWLIGSNFHDTVKYSEPIIELIACTVVHRNNKDASKKDIHKLGTLLGFHPTLWLDQIANGQTALIESTSTLNIVRQTVLGAVDGTNIEPNVVFHQLRILKQDSQLVISKNIHHETYFYHLSTRKHHDVLKEFNQFLKANTEFIETLKKKYKIIDPTPYRQPSPNPLISLL</sequence>
<evidence type="ECO:0008006" key="4">
    <source>
        <dbReference type="Google" id="ProtNLM"/>
    </source>
</evidence>
<accession>A0A919BDS9</accession>
<proteinExistence type="predicted"/>
<dbReference type="AlphaFoldDB" id="A0A919BDS9"/>